<protein>
    <submittedName>
        <fullName evidence="2">Uncharacterized protein</fullName>
    </submittedName>
</protein>
<evidence type="ECO:0000256" key="1">
    <source>
        <dbReference type="SAM" id="MobiDB-lite"/>
    </source>
</evidence>
<name>A0A812VVV2_SYMPI</name>
<reference evidence="2" key="1">
    <citation type="submission" date="2021-02" db="EMBL/GenBank/DDBJ databases">
        <authorList>
            <person name="Dougan E. K."/>
            <person name="Rhodes N."/>
            <person name="Thang M."/>
            <person name="Chan C."/>
        </authorList>
    </citation>
    <scope>NUCLEOTIDE SEQUENCE</scope>
</reference>
<dbReference type="SUPFAM" id="SSF82199">
    <property type="entry name" value="SET domain"/>
    <property type="match status" value="1"/>
</dbReference>
<dbReference type="InterPro" id="IPR046341">
    <property type="entry name" value="SET_dom_sf"/>
</dbReference>
<dbReference type="Proteomes" id="UP000649617">
    <property type="component" value="Unassembled WGS sequence"/>
</dbReference>
<proteinExistence type="predicted"/>
<dbReference type="Gene3D" id="2.170.270.10">
    <property type="entry name" value="SET domain"/>
    <property type="match status" value="1"/>
</dbReference>
<evidence type="ECO:0000313" key="3">
    <source>
        <dbReference type="Proteomes" id="UP000649617"/>
    </source>
</evidence>
<organism evidence="2 3">
    <name type="scientific">Symbiodinium pilosum</name>
    <name type="common">Dinoflagellate</name>
    <dbReference type="NCBI Taxonomy" id="2952"/>
    <lineage>
        <taxon>Eukaryota</taxon>
        <taxon>Sar</taxon>
        <taxon>Alveolata</taxon>
        <taxon>Dinophyceae</taxon>
        <taxon>Suessiales</taxon>
        <taxon>Symbiodiniaceae</taxon>
        <taxon>Symbiodinium</taxon>
    </lineage>
</organism>
<sequence length="319" mass="34953">VAERELANALAEKVLERLGGAAGSEFAADFWSLSDGGDEGETSTRHRKRAKPAKSETKEKVLKIIAVNAHGWPSGESKGLGLWLWQAYMNHANPREANCACVFIGEVLLMRALKKITAEEECVHSYCPPSASFSVRSAILRHCGVPLDPAFSRTQRFWEGKDEGSGALGASLALARTMTEEATRALHEDNRRKACELWTKVLSLHASDHENRREDDTECAPALAELLRLQLRAARCLGDMPAAAAVHASLAVALSDEQPLHVEVLAHWLGYLRAGGKQKTAMHALNEVRRLSRFWLGKAASLAEASEWMESCGLGPRRL</sequence>
<feature type="non-terminal residue" evidence="2">
    <location>
        <position position="1"/>
    </location>
</feature>
<keyword evidence="3" id="KW-1185">Reference proteome</keyword>
<dbReference type="AlphaFoldDB" id="A0A812VVV2"/>
<dbReference type="EMBL" id="CAJNIZ010043455">
    <property type="protein sequence ID" value="CAE7660624.1"/>
    <property type="molecule type" value="Genomic_DNA"/>
</dbReference>
<gene>
    <name evidence="2" type="ORF">SPIL2461_LOCUS17906</name>
</gene>
<dbReference type="OrthoDB" id="438641at2759"/>
<evidence type="ECO:0000313" key="2">
    <source>
        <dbReference type="EMBL" id="CAE7660624.1"/>
    </source>
</evidence>
<accession>A0A812VVV2</accession>
<feature type="region of interest" description="Disordered" evidence="1">
    <location>
        <begin position="31"/>
        <end position="55"/>
    </location>
</feature>
<comment type="caution">
    <text evidence="2">The sequence shown here is derived from an EMBL/GenBank/DDBJ whole genome shotgun (WGS) entry which is preliminary data.</text>
</comment>